<dbReference type="Pfam" id="PF06456">
    <property type="entry name" value="Arfaptin"/>
    <property type="match status" value="1"/>
</dbReference>
<protein>
    <submittedName>
        <fullName evidence="3">Islet cell autoantigen 1 isoform X1</fullName>
    </submittedName>
</protein>
<dbReference type="InterPro" id="IPR010504">
    <property type="entry name" value="AH_dom"/>
</dbReference>
<dbReference type="GO" id="GO:0051049">
    <property type="term" value="P:regulation of transport"/>
    <property type="evidence" value="ECO:0007669"/>
    <property type="project" value="TreeGrafter"/>
</dbReference>
<dbReference type="Proteomes" id="UP001295444">
    <property type="component" value="Chromosome 09"/>
</dbReference>
<keyword evidence="4" id="KW-1185">Reference proteome</keyword>
<dbReference type="SUPFAM" id="SSF103657">
    <property type="entry name" value="BAR/IMD domain-like"/>
    <property type="match status" value="1"/>
</dbReference>
<dbReference type="InterPro" id="IPR024114">
    <property type="entry name" value="Islet_autoAg_Ica1/Ica1-like"/>
</dbReference>
<evidence type="ECO:0000259" key="2">
    <source>
        <dbReference type="PROSITE" id="PS50870"/>
    </source>
</evidence>
<feature type="compositionally biased region" description="Low complexity" evidence="1">
    <location>
        <begin position="262"/>
        <end position="271"/>
    </location>
</feature>
<dbReference type="InterPro" id="IPR006723">
    <property type="entry name" value="Islet_autoAg_Ica1_C"/>
</dbReference>
<evidence type="ECO:0000256" key="1">
    <source>
        <dbReference type="SAM" id="MobiDB-lite"/>
    </source>
</evidence>
<organism evidence="3 4">
    <name type="scientific">Pelobates cultripes</name>
    <name type="common">Western spadefoot toad</name>
    <dbReference type="NCBI Taxonomy" id="61616"/>
    <lineage>
        <taxon>Eukaryota</taxon>
        <taxon>Metazoa</taxon>
        <taxon>Chordata</taxon>
        <taxon>Craniata</taxon>
        <taxon>Vertebrata</taxon>
        <taxon>Euteleostomi</taxon>
        <taxon>Amphibia</taxon>
        <taxon>Batrachia</taxon>
        <taxon>Anura</taxon>
        <taxon>Pelobatoidea</taxon>
        <taxon>Pelobatidae</taxon>
        <taxon>Pelobates</taxon>
    </lineage>
</organism>
<proteinExistence type="predicted"/>
<dbReference type="PANTHER" id="PTHR10164:SF3">
    <property type="entry name" value="ISLET CELL AUTOANTIGEN 1"/>
    <property type="match status" value="1"/>
</dbReference>
<dbReference type="Gene3D" id="1.20.1270.60">
    <property type="entry name" value="Arfaptin homology (AH) domain/BAR domain"/>
    <property type="match status" value="1"/>
</dbReference>
<dbReference type="GO" id="GO:0005794">
    <property type="term" value="C:Golgi apparatus"/>
    <property type="evidence" value="ECO:0007669"/>
    <property type="project" value="TreeGrafter"/>
</dbReference>
<gene>
    <name evidence="3" type="ORF">PECUL_23A031336</name>
</gene>
<evidence type="ECO:0000313" key="4">
    <source>
        <dbReference type="Proteomes" id="UP001295444"/>
    </source>
</evidence>
<reference evidence="3" key="1">
    <citation type="submission" date="2022-03" db="EMBL/GenBank/DDBJ databases">
        <authorList>
            <person name="Alioto T."/>
            <person name="Alioto T."/>
            <person name="Gomez Garrido J."/>
        </authorList>
    </citation>
    <scope>NUCLEOTIDE SEQUENCE</scope>
</reference>
<feature type="region of interest" description="Disordered" evidence="1">
    <location>
        <begin position="312"/>
        <end position="332"/>
    </location>
</feature>
<name>A0AAD1T149_PELCU</name>
<dbReference type="GO" id="GO:0019904">
    <property type="term" value="F:protein domain specific binding"/>
    <property type="evidence" value="ECO:0007669"/>
    <property type="project" value="InterPro"/>
</dbReference>
<feature type="domain" description="AH" evidence="2">
    <location>
        <begin position="1"/>
        <end position="82"/>
    </location>
</feature>
<sequence length="332" mass="37543">MKDVCQEFDPDIFKKIEKFRKVQAQVRHTKSAFDRLKTDVCEKVDLLRASRYNLLSHVLTTYQTTLLHFWEKTSHTIHESFKGEITTIKSLQFPSTVYNPEKKTKKKTKVKEYLAKNDDQLISLDDEMHHIETGMSSSEDELDKGILQSHSSYEGALDDLLDLKPEEKFLYEECASSKDLLDSDFGHKDDMQLLNKILSSSSLESGDLGKEWMDVFGEPMYPAQPLNPNTGETDKNAESSSGFLPSQLQDQDLNDLQSSFQDRTAGNVTSPTPQPTPPSSNPSTNINKLQMKESTKPAKDLSAWYNLFADLDPLSNPDAVGNTDQEHELLNA</sequence>
<feature type="region of interest" description="Disordered" evidence="1">
    <location>
        <begin position="219"/>
        <end position="247"/>
    </location>
</feature>
<dbReference type="InterPro" id="IPR027267">
    <property type="entry name" value="AH/BAR_dom_sf"/>
</dbReference>
<evidence type="ECO:0000313" key="3">
    <source>
        <dbReference type="EMBL" id="CAH2314821.1"/>
    </source>
</evidence>
<feature type="region of interest" description="Disordered" evidence="1">
    <location>
        <begin position="262"/>
        <end position="295"/>
    </location>
</feature>
<dbReference type="PANTHER" id="PTHR10164">
    <property type="entry name" value="ISLET CELL AUTOANTIGEN 1"/>
    <property type="match status" value="1"/>
</dbReference>
<dbReference type="PROSITE" id="PS50870">
    <property type="entry name" value="AH"/>
    <property type="match status" value="1"/>
</dbReference>
<accession>A0AAD1T149</accession>
<dbReference type="SMART" id="SM01237">
    <property type="entry name" value="ICA69"/>
    <property type="match status" value="1"/>
</dbReference>
<dbReference type="AlphaFoldDB" id="A0AAD1T149"/>
<dbReference type="Pfam" id="PF04629">
    <property type="entry name" value="ICA69"/>
    <property type="match status" value="1"/>
</dbReference>
<dbReference type="EMBL" id="OW240920">
    <property type="protein sequence ID" value="CAH2314821.1"/>
    <property type="molecule type" value="Genomic_DNA"/>
</dbReference>